<evidence type="ECO:0000313" key="6">
    <source>
        <dbReference type="EMBL" id="NYE73165.1"/>
    </source>
</evidence>
<reference evidence="6 7" key="1">
    <citation type="submission" date="2020-07" db="EMBL/GenBank/DDBJ databases">
        <title>Sequencing the genomes of 1000 actinobacteria strains.</title>
        <authorList>
            <person name="Klenk H.-P."/>
        </authorList>
    </citation>
    <scope>NUCLEOTIDE SEQUENCE [LARGE SCALE GENOMIC DNA]</scope>
    <source>
        <strain evidence="6 7">DSM 22083</strain>
    </source>
</reference>
<comment type="similarity">
    <text evidence="1">Belongs to the HIBADH-related family.</text>
</comment>
<accession>A0A7Y9IAM5</accession>
<dbReference type="InterPro" id="IPR036291">
    <property type="entry name" value="NAD(P)-bd_dom_sf"/>
</dbReference>
<feature type="chain" id="PRO_5030956341" evidence="3">
    <location>
        <begin position="22"/>
        <end position="291"/>
    </location>
</feature>
<comment type="caution">
    <text evidence="6">The sequence shown here is derived from an EMBL/GenBank/DDBJ whole genome shotgun (WGS) entry which is preliminary data.</text>
</comment>
<dbReference type="GO" id="GO:0016491">
    <property type="term" value="F:oxidoreductase activity"/>
    <property type="evidence" value="ECO:0007669"/>
    <property type="project" value="UniProtKB-KW"/>
</dbReference>
<organism evidence="6 7">
    <name type="scientific">Microlunatus parietis</name>
    <dbReference type="NCBI Taxonomy" id="682979"/>
    <lineage>
        <taxon>Bacteria</taxon>
        <taxon>Bacillati</taxon>
        <taxon>Actinomycetota</taxon>
        <taxon>Actinomycetes</taxon>
        <taxon>Propionibacteriales</taxon>
        <taxon>Propionibacteriaceae</taxon>
        <taxon>Microlunatus</taxon>
    </lineage>
</organism>
<dbReference type="InterPro" id="IPR013328">
    <property type="entry name" value="6PGD_dom2"/>
</dbReference>
<sequence>MINTTTSVSVLGLGLMGHALAETLLAAGHPTTVWNRTASKADRLVEAGATLAGSATAAAHASPLVIICVTDPAAVREILDQQDGTLDGTVVINLTSGPSSAATEFVGWAERHGVEFLDGAILASPEMIGTADTTIIYSGPRAAFDRHAETLGRLGTAIHVGDDHRQAALLEMAGLGLMWGALNGYLHGAALIGAAGVDAATFAPLAAATLRAVADWLPGYAKQIDDGEYPALDGTLDIHLAAMNHLLTESETLGLNLDLPRYVKSVADRGAADGKGQQGYAVLVEQFANPA</sequence>
<dbReference type="InterPro" id="IPR015815">
    <property type="entry name" value="HIBADH-related"/>
</dbReference>
<evidence type="ECO:0000256" key="1">
    <source>
        <dbReference type="ARBA" id="ARBA00009080"/>
    </source>
</evidence>
<dbReference type="Gene3D" id="3.40.50.720">
    <property type="entry name" value="NAD(P)-binding Rossmann-like Domain"/>
    <property type="match status" value="1"/>
</dbReference>
<dbReference type="AlphaFoldDB" id="A0A7Y9IAM5"/>
<dbReference type="InterPro" id="IPR006115">
    <property type="entry name" value="6PGDH_NADP-bd"/>
</dbReference>
<dbReference type="SMR" id="A0A7Y9IAM5"/>
<dbReference type="RefSeq" id="WP_179754454.1">
    <property type="nucleotide sequence ID" value="NZ_JACCBU010000001.1"/>
</dbReference>
<gene>
    <name evidence="6" type="ORF">BKA15_004494</name>
</gene>
<evidence type="ECO:0000313" key="7">
    <source>
        <dbReference type="Proteomes" id="UP000569914"/>
    </source>
</evidence>
<dbReference type="Proteomes" id="UP000569914">
    <property type="component" value="Unassembled WGS sequence"/>
</dbReference>
<feature type="domain" description="6-phosphogluconate dehydrogenase NADP-binding" evidence="4">
    <location>
        <begin position="8"/>
        <end position="159"/>
    </location>
</feature>
<evidence type="ECO:0000259" key="5">
    <source>
        <dbReference type="Pfam" id="PF21761"/>
    </source>
</evidence>
<dbReference type="PANTHER" id="PTHR43580:SF2">
    <property type="entry name" value="CYTOKINE-LIKE NUCLEAR FACTOR N-PAC"/>
    <property type="match status" value="1"/>
</dbReference>
<evidence type="ECO:0000259" key="4">
    <source>
        <dbReference type="Pfam" id="PF03446"/>
    </source>
</evidence>
<dbReference type="GO" id="GO:0050661">
    <property type="term" value="F:NADP binding"/>
    <property type="evidence" value="ECO:0007669"/>
    <property type="project" value="InterPro"/>
</dbReference>
<name>A0A7Y9IAM5_9ACTN</name>
<dbReference type="Pfam" id="PF21761">
    <property type="entry name" value="RedAm-like_C"/>
    <property type="match status" value="1"/>
</dbReference>
<evidence type="ECO:0000256" key="2">
    <source>
        <dbReference type="ARBA" id="ARBA00023002"/>
    </source>
</evidence>
<dbReference type="SUPFAM" id="SSF51735">
    <property type="entry name" value="NAD(P)-binding Rossmann-fold domains"/>
    <property type="match status" value="1"/>
</dbReference>
<evidence type="ECO:0000256" key="3">
    <source>
        <dbReference type="SAM" id="SignalP"/>
    </source>
</evidence>
<keyword evidence="3" id="KW-0732">Signal</keyword>
<dbReference type="InterPro" id="IPR051265">
    <property type="entry name" value="HIBADH-related_NP60_sf"/>
</dbReference>
<feature type="signal peptide" evidence="3">
    <location>
        <begin position="1"/>
        <end position="21"/>
    </location>
</feature>
<protein>
    <submittedName>
        <fullName evidence="6">3-hydroxyisobutyrate dehydrogenase-like beta-hydroxyacid dehydrogenase</fullName>
    </submittedName>
</protein>
<feature type="domain" description="NADPH-dependent reductive aminase-like C-terminal" evidence="5">
    <location>
        <begin position="163"/>
        <end position="288"/>
    </location>
</feature>
<keyword evidence="7" id="KW-1185">Reference proteome</keyword>
<dbReference type="Gene3D" id="1.10.1040.10">
    <property type="entry name" value="N-(1-d-carboxylethyl)-l-norvaline Dehydrogenase, domain 2"/>
    <property type="match status" value="1"/>
</dbReference>
<dbReference type="Pfam" id="PF03446">
    <property type="entry name" value="NAD_binding_2"/>
    <property type="match status" value="1"/>
</dbReference>
<dbReference type="PANTHER" id="PTHR43580">
    <property type="entry name" value="OXIDOREDUCTASE GLYR1-RELATED"/>
    <property type="match status" value="1"/>
</dbReference>
<dbReference type="EMBL" id="JACCBU010000001">
    <property type="protein sequence ID" value="NYE73165.1"/>
    <property type="molecule type" value="Genomic_DNA"/>
</dbReference>
<proteinExistence type="inferred from homology"/>
<dbReference type="PIRSF" id="PIRSF000103">
    <property type="entry name" value="HIBADH"/>
    <property type="match status" value="1"/>
</dbReference>
<keyword evidence="2" id="KW-0560">Oxidoreductase</keyword>
<dbReference type="InterPro" id="IPR048666">
    <property type="entry name" value="RedAm-like_C"/>
</dbReference>